<dbReference type="RefSeq" id="WP_140453002.1">
    <property type="nucleotide sequence ID" value="NZ_VFRP01000003.1"/>
</dbReference>
<protein>
    <submittedName>
        <fullName evidence="1">Uncharacterized protein</fullName>
    </submittedName>
</protein>
<keyword evidence="2" id="KW-1185">Reference proteome</keyword>
<organism evidence="1 2">
    <name type="scientific">Amaricoccus solimangrovi</name>
    <dbReference type="NCBI Taxonomy" id="2589815"/>
    <lineage>
        <taxon>Bacteria</taxon>
        <taxon>Pseudomonadati</taxon>
        <taxon>Pseudomonadota</taxon>
        <taxon>Alphaproteobacteria</taxon>
        <taxon>Rhodobacterales</taxon>
        <taxon>Paracoccaceae</taxon>
        <taxon>Amaricoccus</taxon>
    </lineage>
</organism>
<dbReference type="EMBL" id="VFRP01000003">
    <property type="protein sequence ID" value="TPE52519.1"/>
    <property type="molecule type" value="Genomic_DNA"/>
</dbReference>
<name>A0A501WSW7_9RHOB</name>
<reference evidence="1 2" key="1">
    <citation type="submission" date="2019-06" db="EMBL/GenBank/DDBJ databases">
        <title>A novel bacterium of genus Amaricoccus, isolated from marine sediment.</title>
        <authorList>
            <person name="Huang H."/>
            <person name="Mo K."/>
            <person name="Hu Y."/>
        </authorList>
    </citation>
    <scope>NUCLEOTIDE SEQUENCE [LARGE SCALE GENOMIC DNA]</scope>
    <source>
        <strain evidence="1 2">HB172011</strain>
    </source>
</reference>
<sequence length="79" mass="9061">MAVTDDPSDPHAALQARINAARRRLADNENMEWAELGTLLEGLSEEIHEMEGHPDEKREEIYARAHKTLDEIHEKLESE</sequence>
<evidence type="ECO:0000313" key="1">
    <source>
        <dbReference type="EMBL" id="TPE52519.1"/>
    </source>
</evidence>
<proteinExistence type="predicted"/>
<gene>
    <name evidence="1" type="ORF">FJM51_04890</name>
</gene>
<dbReference type="AlphaFoldDB" id="A0A501WSW7"/>
<dbReference type="Proteomes" id="UP000319255">
    <property type="component" value="Unassembled WGS sequence"/>
</dbReference>
<evidence type="ECO:0000313" key="2">
    <source>
        <dbReference type="Proteomes" id="UP000319255"/>
    </source>
</evidence>
<accession>A0A501WSW7</accession>
<comment type="caution">
    <text evidence="1">The sequence shown here is derived from an EMBL/GenBank/DDBJ whole genome shotgun (WGS) entry which is preliminary data.</text>
</comment>